<proteinExistence type="predicted"/>
<evidence type="ECO:0000256" key="1">
    <source>
        <dbReference type="SAM" id="SignalP"/>
    </source>
</evidence>
<sequence>MRGAVLTVLLVAAATFVSAEQESSDADRGKFFFGTYRTTTYTVVSASTSTVFATCLSGSDTTLCAGRSARRARRKLDKALDMPEVGSEDLSSSLLDTKTVAESEDVQEKDKLAFTVWTTSRTTTSVTVFFTNTSSTVRVSFYCVAGGISVPNGCGGTG</sequence>
<reference evidence="2 3" key="1">
    <citation type="submission" date="2018-04" db="EMBL/GenBank/DDBJ databases">
        <authorList>
            <person name="Zhang X."/>
            <person name="Yuan J."/>
            <person name="Li F."/>
            <person name="Xiang J."/>
        </authorList>
    </citation>
    <scope>NUCLEOTIDE SEQUENCE [LARGE SCALE GENOMIC DNA]</scope>
    <source>
        <tissue evidence="2">Muscle</tissue>
    </source>
</reference>
<accession>A0A3R7P5B9</accession>
<evidence type="ECO:0000313" key="2">
    <source>
        <dbReference type="EMBL" id="ROT75860.1"/>
    </source>
</evidence>
<protein>
    <submittedName>
        <fullName evidence="2">Uncharacterized protein</fullName>
    </submittedName>
</protein>
<gene>
    <name evidence="2" type="ORF">C7M84_005570</name>
</gene>
<dbReference type="Proteomes" id="UP000283509">
    <property type="component" value="Unassembled WGS sequence"/>
</dbReference>
<keyword evidence="1" id="KW-0732">Signal</keyword>
<reference evidence="2 3" key="2">
    <citation type="submission" date="2019-01" db="EMBL/GenBank/DDBJ databases">
        <title>The decoding of complex shrimp genome reveals the adaptation for benthos swimmer, frequently molting mechanism and breeding impact on genome.</title>
        <authorList>
            <person name="Sun Y."/>
            <person name="Gao Y."/>
            <person name="Yu Y."/>
        </authorList>
    </citation>
    <scope>NUCLEOTIDE SEQUENCE [LARGE SCALE GENOMIC DNA]</scope>
    <source>
        <tissue evidence="2">Muscle</tissue>
    </source>
</reference>
<dbReference type="AlphaFoldDB" id="A0A3R7P5B9"/>
<feature type="signal peptide" evidence="1">
    <location>
        <begin position="1"/>
        <end position="19"/>
    </location>
</feature>
<feature type="chain" id="PRO_5018739904" evidence="1">
    <location>
        <begin position="20"/>
        <end position="158"/>
    </location>
</feature>
<organism evidence="2 3">
    <name type="scientific">Penaeus vannamei</name>
    <name type="common">Whiteleg shrimp</name>
    <name type="synonym">Litopenaeus vannamei</name>
    <dbReference type="NCBI Taxonomy" id="6689"/>
    <lineage>
        <taxon>Eukaryota</taxon>
        <taxon>Metazoa</taxon>
        <taxon>Ecdysozoa</taxon>
        <taxon>Arthropoda</taxon>
        <taxon>Crustacea</taxon>
        <taxon>Multicrustacea</taxon>
        <taxon>Malacostraca</taxon>
        <taxon>Eumalacostraca</taxon>
        <taxon>Eucarida</taxon>
        <taxon>Decapoda</taxon>
        <taxon>Dendrobranchiata</taxon>
        <taxon>Penaeoidea</taxon>
        <taxon>Penaeidae</taxon>
        <taxon>Penaeus</taxon>
    </lineage>
</organism>
<dbReference type="OrthoDB" id="10577178at2759"/>
<keyword evidence="3" id="KW-1185">Reference proteome</keyword>
<name>A0A3R7P5B9_PENVA</name>
<dbReference type="EMBL" id="QCYY01001721">
    <property type="protein sequence ID" value="ROT75860.1"/>
    <property type="molecule type" value="Genomic_DNA"/>
</dbReference>
<evidence type="ECO:0000313" key="3">
    <source>
        <dbReference type="Proteomes" id="UP000283509"/>
    </source>
</evidence>
<comment type="caution">
    <text evidence="2">The sequence shown here is derived from an EMBL/GenBank/DDBJ whole genome shotgun (WGS) entry which is preliminary data.</text>
</comment>